<dbReference type="EMBL" id="CP027657">
    <property type="protein sequence ID" value="AVO55416.1"/>
    <property type="molecule type" value="Genomic_DNA"/>
</dbReference>
<accession>A0A2R3QUG8</accession>
<dbReference type="AlphaFoldDB" id="A0A2R3QUG8"/>
<feature type="chain" id="PRO_5015354002" description="Lysozyme inhibitor LprI-like N-terminal domain-containing protein" evidence="1">
    <location>
        <begin position="22"/>
        <end position="129"/>
    </location>
</feature>
<protein>
    <recommendedName>
        <fullName evidence="2">Lysozyme inhibitor LprI-like N-terminal domain-containing protein</fullName>
    </recommendedName>
</protein>
<evidence type="ECO:0000259" key="2">
    <source>
        <dbReference type="Pfam" id="PF07007"/>
    </source>
</evidence>
<dbReference type="Proteomes" id="UP000238327">
    <property type="component" value="Chromosome"/>
</dbReference>
<dbReference type="RefSeq" id="WP_106740754.1">
    <property type="nucleotide sequence ID" value="NZ_CP027657.1"/>
</dbReference>
<evidence type="ECO:0000313" key="3">
    <source>
        <dbReference type="EMBL" id="AVO55416.1"/>
    </source>
</evidence>
<gene>
    <name evidence="3" type="ORF">C7A17_22535</name>
</gene>
<organism evidence="3 4">
    <name type="scientific">Ectopseudomonas mendocina</name>
    <name type="common">Pseudomonas mendocina</name>
    <dbReference type="NCBI Taxonomy" id="300"/>
    <lineage>
        <taxon>Bacteria</taxon>
        <taxon>Pseudomonadati</taxon>
        <taxon>Pseudomonadota</taxon>
        <taxon>Gammaproteobacteria</taxon>
        <taxon>Pseudomonadales</taxon>
        <taxon>Pseudomonadaceae</taxon>
        <taxon>Ectopseudomonas</taxon>
    </lineage>
</organism>
<proteinExistence type="predicted"/>
<sequence>MPALHKHLIPLLLILPFSAVADYDQQYQACLDASGMINNASVAGCAEGVSEAVKKEMNRVYQQLFLKLQESAPEDAQQLEEAQKAWLIYRNGQCDLQGKHVGSPMYYTCPMQLNIQRVDELKFLLDNGG</sequence>
<name>A0A2R3QUG8_ECTME</name>
<dbReference type="InterPro" id="IPR009739">
    <property type="entry name" value="LprI-like_N"/>
</dbReference>
<evidence type="ECO:0000313" key="4">
    <source>
        <dbReference type="Proteomes" id="UP000238327"/>
    </source>
</evidence>
<evidence type="ECO:0000256" key="1">
    <source>
        <dbReference type="SAM" id="SignalP"/>
    </source>
</evidence>
<feature type="signal peptide" evidence="1">
    <location>
        <begin position="1"/>
        <end position="21"/>
    </location>
</feature>
<dbReference type="Gene3D" id="1.20.1270.180">
    <property type="match status" value="1"/>
</dbReference>
<feature type="domain" description="Lysozyme inhibitor LprI-like N-terminal" evidence="2">
    <location>
        <begin position="30"/>
        <end position="121"/>
    </location>
</feature>
<dbReference type="Pfam" id="PF07007">
    <property type="entry name" value="LprI"/>
    <property type="match status" value="1"/>
</dbReference>
<reference evidence="3 4" key="1">
    <citation type="submission" date="2018-03" db="EMBL/GenBank/DDBJ databases">
        <title>Complete genome sequence and methylome analysis of Pseudomonas mendocina NEB 698.</title>
        <authorList>
            <person name="Morgan R.D."/>
        </authorList>
    </citation>
    <scope>NUCLEOTIDE SEQUENCE [LARGE SCALE GENOMIC DNA]</scope>
    <source>
        <strain evidence="3 4">NEB698</strain>
    </source>
</reference>
<keyword evidence="1" id="KW-0732">Signal</keyword>
<dbReference type="OrthoDB" id="7340239at2"/>